<dbReference type="PRINTS" id="PR00411">
    <property type="entry name" value="PNDRDTASEI"/>
</dbReference>
<protein>
    <submittedName>
        <fullName evidence="5">Uncharacterized protein</fullName>
    </submittedName>
</protein>
<keyword evidence="6" id="KW-1185">Reference proteome</keyword>
<dbReference type="PRINTS" id="PR00368">
    <property type="entry name" value="FADPNR"/>
</dbReference>
<sequence length="610" mass="67581">MATATQTFVTFLPTLQRLGSTVDPTIDARAIAKAWFTAFAVAVSSKDATAVVELLTDEALWRDMLALTWDYHTYEGRDRVNKFLADQLPKFNPSTFKLREDLVELQTPFEDLAWIQGYFTFDTTVGHASGIFRLVPLANGSWKGHMVYTNLEGLGGFPEKIRPSNPGENRGESAEARKKEQEHLDEEPSVIVVGGGQSGLEASARLKALDVNALIIERNERIGDNWRNRYASLCLHDPVWADHMPYLPFPPNWPIYTPALKLADWLESYARVFELKVWTSTRVVSIEPGTKGRKWSVKVVRGDGRDRVFEVNHVVFALGISSDTVRVPNIPRRDEFKGQVLHSSKHKLATDHLGKKVVVVGAGNSAHDICLDYADHGVDVTMVQRSSTYIMSAKNGLPILLGPMYSENGPPTDLADRINLSFPNAIVKLLHQRVAKVIAEADKDILDGLRRVGFKLNMGEDGSGIYRLALQRLGGHYIDVGASQKIIDGKIKLKADGHIARFTPTGLLFEDGSTLDADVVVFATGYGSAREAYLQLLPADLHSAVQPIWGLNEEGELNSVSREVGGHGPDADKVAGLWSLMGNLSFCRFFSKHVALQIKAYEEDIFGERY</sequence>
<dbReference type="GO" id="GO:0050660">
    <property type="term" value="F:flavin adenine dinucleotide binding"/>
    <property type="evidence" value="ECO:0007669"/>
    <property type="project" value="InterPro"/>
</dbReference>
<dbReference type="GO" id="GO:0004499">
    <property type="term" value="F:N,N-dimethylaniline monooxygenase activity"/>
    <property type="evidence" value="ECO:0007669"/>
    <property type="project" value="InterPro"/>
</dbReference>
<keyword evidence="2" id="KW-0274">FAD</keyword>
<dbReference type="Pfam" id="PF00743">
    <property type="entry name" value="FMO-like"/>
    <property type="match status" value="1"/>
</dbReference>
<dbReference type="PANTHER" id="PTHR43539">
    <property type="entry name" value="FLAVIN-BINDING MONOOXYGENASE-LIKE PROTEIN (AFU_ORTHOLOGUE AFUA_4G09220)"/>
    <property type="match status" value="1"/>
</dbReference>
<dbReference type="OrthoDB" id="74360at2759"/>
<evidence type="ECO:0000256" key="2">
    <source>
        <dbReference type="ARBA" id="ARBA00022827"/>
    </source>
</evidence>
<keyword evidence="1" id="KW-0285">Flavoprotein</keyword>
<evidence type="ECO:0000313" key="6">
    <source>
        <dbReference type="Proteomes" id="UP000054018"/>
    </source>
</evidence>
<dbReference type="Gene3D" id="3.10.450.50">
    <property type="match status" value="1"/>
</dbReference>
<dbReference type="SUPFAM" id="SSF51905">
    <property type="entry name" value="FAD/NAD(P)-binding domain"/>
    <property type="match status" value="2"/>
</dbReference>
<dbReference type="InterPro" id="IPR020946">
    <property type="entry name" value="Flavin_mOase-like"/>
</dbReference>
<feature type="compositionally biased region" description="Basic and acidic residues" evidence="4">
    <location>
        <begin position="169"/>
        <end position="182"/>
    </location>
</feature>
<organism evidence="5 6">
    <name type="scientific">Pisolithus microcarpus 441</name>
    <dbReference type="NCBI Taxonomy" id="765257"/>
    <lineage>
        <taxon>Eukaryota</taxon>
        <taxon>Fungi</taxon>
        <taxon>Dikarya</taxon>
        <taxon>Basidiomycota</taxon>
        <taxon>Agaricomycotina</taxon>
        <taxon>Agaricomycetes</taxon>
        <taxon>Agaricomycetidae</taxon>
        <taxon>Boletales</taxon>
        <taxon>Sclerodermatineae</taxon>
        <taxon>Pisolithaceae</taxon>
        <taxon>Pisolithus</taxon>
    </lineage>
</organism>
<feature type="region of interest" description="Disordered" evidence="4">
    <location>
        <begin position="158"/>
        <end position="186"/>
    </location>
</feature>
<evidence type="ECO:0000256" key="3">
    <source>
        <dbReference type="ARBA" id="ARBA00023002"/>
    </source>
</evidence>
<proteinExistence type="predicted"/>
<evidence type="ECO:0000256" key="4">
    <source>
        <dbReference type="SAM" id="MobiDB-lite"/>
    </source>
</evidence>
<dbReference type="InterPro" id="IPR050982">
    <property type="entry name" value="Auxin_biosynth/cation_transpt"/>
</dbReference>
<reference evidence="5 6" key="1">
    <citation type="submission" date="2014-04" db="EMBL/GenBank/DDBJ databases">
        <authorList>
            <consortium name="DOE Joint Genome Institute"/>
            <person name="Kuo A."/>
            <person name="Kohler A."/>
            <person name="Costa M.D."/>
            <person name="Nagy L.G."/>
            <person name="Floudas D."/>
            <person name="Copeland A."/>
            <person name="Barry K.W."/>
            <person name="Cichocki N."/>
            <person name="Veneault-Fourrey C."/>
            <person name="LaButti K."/>
            <person name="Lindquist E.A."/>
            <person name="Lipzen A."/>
            <person name="Lundell T."/>
            <person name="Morin E."/>
            <person name="Murat C."/>
            <person name="Sun H."/>
            <person name="Tunlid A."/>
            <person name="Henrissat B."/>
            <person name="Grigoriev I.V."/>
            <person name="Hibbett D.S."/>
            <person name="Martin F."/>
            <person name="Nordberg H.P."/>
            <person name="Cantor M.N."/>
            <person name="Hua S.X."/>
        </authorList>
    </citation>
    <scope>NUCLEOTIDE SEQUENCE [LARGE SCALE GENOMIC DNA]</scope>
    <source>
        <strain evidence="5 6">441</strain>
    </source>
</reference>
<dbReference type="STRING" id="765257.A0A0C9ZSJ4"/>
<accession>A0A0C9ZSJ4</accession>
<dbReference type="InterPro" id="IPR032710">
    <property type="entry name" value="NTF2-like_dom_sf"/>
</dbReference>
<keyword evidence="3" id="KW-0560">Oxidoreductase</keyword>
<dbReference type="GO" id="GO:0050661">
    <property type="term" value="F:NADP binding"/>
    <property type="evidence" value="ECO:0007669"/>
    <property type="project" value="InterPro"/>
</dbReference>
<evidence type="ECO:0000313" key="5">
    <source>
        <dbReference type="EMBL" id="KIK22723.1"/>
    </source>
</evidence>
<dbReference type="Gene3D" id="3.50.50.60">
    <property type="entry name" value="FAD/NAD(P)-binding domain"/>
    <property type="match status" value="2"/>
</dbReference>
<gene>
    <name evidence="5" type="ORF">PISMIDRAFT_679940</name>
</gene>
<dbReference type="PANTHER" id="PTHR43539:SF26">
    <property type="entry name" value="MONOOXYGENASE, PUTATIVE-RELATED"/>
    <property type="match status" value="1"/>
</dbReference>
<dbReference type="HOGENOM" id="CLU_015676_1_0_1"/>
<dbReference type="AlphaFoldDB" id="A0A0C9ZSJ4"/>
<reference evidence="6" key="2">
    <citation type="submission" date="2015-01" db="EMBL/GenBank/DDBJ databases">
        <title>Evolutionary Origins and Diversification of the Mycorrhizal Mutualists.</title>
        <authorList>
            <consortium name="DOE Joint Genome Institute"/>
            <consortium name="Mycorrhizal Genomics Consortium"/>
            <person name="Kohler A."/>
            <person name="Kuo A."/>
            <person name="Nagy L.G."/>
            <person name="Floudas D."/>
            <person name="Copeland A."/>
            <person name="Barry K.W."/>
            <person name="Cichocki N."/>
            <person name="Veneault-Fourrey C."/>
            <person name="LaButti K."/>
            <person name="Lindquist E.A."/>
            <person name="Lipzen A."/>
            <person name="Lundell T."/>
            <person name="Morin E."/>
            <person name="Murat C."/>
            <person name="Riley R."/>
            <person name="Ohm R."/>
            <person name="Sun H."/>
            <person name="Tunlid A."/>
            <person name="Henrissat B."/>
            <person name="Grigoriev I.V."/>
            <person name="Hibbett D.S."/>
            <person name="Martin F."/>
        </authorList>
    </citation>
    <scope>NUCLEOTIDE SEQUENCE [LARGE SCALE GENOMIC DNA]</scope>
    <source>
        <strain evidence="6">441</strain>
    </source>
</reference>
<dbReference type="InterPro" id="IPR036188">
    <property type="entry name" value="FAD/NAD-bd_sf"/>
</dbReference>
<dbReference type="SUPFAM" id="SSF54427">
    <property type="entry name" value="NTF2-like"/>
    <property type="match status" value="1"/>
</dbReference>
<dbReference type="EMBL" id="KN833736">
    <property type="protein sequence ID" value="KIK22723.1"/>
    <property type="molecule type" value="Genomic_DNA"/>
</dbReference>
<name>A0A0C9ZSJ4_9AGAM</name>
<dbReference type="Proteomes" id="UP000054018">
    <property type="component" value="Unassembled WGS sequence"/>
</dbReference>
<evidence type="ECO:0000256" key="1">
    <source>
        <dbReference type="ARBA" id="ARBA00022630"/>
    </source>
</evidence>